<sequence>MEPSPEVSREDVGGFENDDGSMVPSTATAAQHLVAMELLRSPSTSLPHSVLSLCLRSLSYPLKSATAAVIARVTGAASLCSSYFLLRVCRERSEMGVWGVG</sequence>
<gene>
    <name evidence="2" type="ORF">PIB30_060209</name>
</gene>
<feature type="region of interest" description="Disordered" evidence="1">
    <location>
        <begin position="1"/>
        <end position="22"/>
    </location>
</feature>
<protein>
    <submittedName>
        <fullName evidence="2">Uncharacterized protein</fullName>
    </submittedName>
</protein>
<evidence type="ECO:0000256" key="1">
    <source>
        <dbReference type="SAM" id="MobiDB-lite"/>
    </source>
</evidence>
<evidence type="ECO:0000313" key="3">
    <source>
        <dbReference type="Proteomes" id="UP001341840"/>
    </source>
</evidence>
<dbReference type="EMBL" id="JASCZI010242185">
    <property type="protein sequence ID" value="MED6210026.1"/>
    <property type="molecule type" value="Genomic_DNA"/>
</dbReference>
<accession>A0ABU6YKT4</accession>
<comment type="caution">
    <text evidence="2">The sequence shown here is derived from an EMBL/GenBank/DDBJ whole genome shotgun (WGS) entry which is preliminary data.</text>
</comment>
<dbReference type="Proteomes" id="UP001341840">
    <property type="component" value="Unassembled WGS sequence"/>
</dbReference>
<reference evidence="2 3" key="1">
    <citation type="journal article" date="2023" name="Plants (Basel)">
        <title>Bridging the Gap: Combining Genomics and Transcriptomics Approaches to Understand Stylosanthes scabra, an Orphan Legume from the Brazilian Caatinga.</title>
        <authorList>
            <person name="Ferreira-Neto J.R.C."/>
            <person name="da Silva M.D."/>
            <person name="Binneck E."/>
            <person name="de Melo N.F."/>
            <person name="da Silva R.H."/>
            <person name="de Melo A.L.T.M."/>
            <person name="Pandolfi V."/>
            <person name="Bustamante F.O."/>
            <person name="Brasileiro-Vidal A.C."/>
            <person name="Benko-Iseppon A.M."/>
        </authorList>
    </citation>
    <scope>NUCLEOTIDE SEQUENCE [LARGE SCALE GENOMIC DNA]</scope>
    <source>
        <tissue evidence="2">Leaves</tissue>
    </source>
</reference>
<name>A0ABU6YKT4_9FABA</name>
<evidence type="ECO:0000313" key="2">
    <source>
        <dbReference type="EMBL" id="MED6210026.1"/>
    </source>
</evidence>
<organism evidence="2 3">
    <name type="scientific">Stylosanthes scabra</name>
    <dbReference type="NCBI Taxonomy" id="79078"/>
    <lineage>
        <taxon>Eukaryota</taxon>
        <taxon>Viridiplantae</taxon>
        <taxon>Streptophyta</taxon>
        <taxon>Embryophyta</taxon>
        <taxon>Tracheophyta</taxon>
        <taxon>Spermatophyta</taxon>
        <taxon>Magnoliopsida</taxon>
        <taxon>eudicotyledons</taxon>
        <taxon>Gunneridae</taxon>
        <taxon>Pentapetalae</taxon>
        <taxon>rosids</taxon>
        <taxon>fabids</taxon>
        <taxon>Fabales</taxon>
        <taxon>Fabaceae</taxon>
        <taxon>Papilionoideae</taxon>
        <taxon>50 kb inversion clade</taxon>
        <taxon>dalbergioids sensu lato</taxon>
        <taxon>Dalbergieae</taxon>
        <taxon>Pterocarpus clade</taxon>
        <taxon>Stylosanthes</taxon>
    </lineage>
</organism>
<proteinExistence type="predicted"/>
<keyword evidence="3" id="KW-1185">Reference proteome</keyword>